<dbReference type="GO" id="GO:0016279">
    <property type="term" value="F:protein-lysine N-methyltransferase activity"/>
    <property type="evidence" value="ECO:0007669"/>
    <property type="project" value="InterPro"/>
</dbReference>
<reference evidence="5 6" key="1">
    <citation type="submission" date="2014-04" db="EMBL/GenBank/DDBJ databases">
        <authorList>
            <person name="Bishop-Lilly K.A."/>
            <person name="Broomall S.M."/>
            <person name="Chain P.S."/>
            <person name="Chertkov O."/>
            <person name="Coyne S.R."/>
            <person name="Daligault H.E."/>
            <person name="Davenport K.W."/>
            <person name="Erkkila T."/>
            <person name="Frey K.G."/>
            <person name="Gibbons H.S."/>
            <person name="Gu W."/>
            <person name="Jaissle J."/>
            <person name="Johnson S.L."/>
            <person name="Koroleva G.I."/>
            <person name="Ladner J.T."/>
            <person name="Lo C.-C."/>
            <person name="Minogue T.D."/>
            <person name="Munk C."/>
            <person name="Palacios G.F."/>
            <person name="Redden C.L."/>
            <person name="Rosenzweig C.N."/>
            <person name="Scholz M.B."/>
            <person name="Teshima H."/>
            <person name="Xu Y."/>
        </authorList>
    </citation>
    <scope>NUCLEOTIDE SEQUENCE [LARGE SCALE GENOMIC DNA]</scope>
    <source>
        <strain evidence="5 6">8244</strain>
    </source>
</reference>
<dbReference type="SUPFAM" id="SSF53335">
    <property type="entry name" value="S-adenosyl-L-methionine-dependent methyltransferases"/>
    <property type="match status" value="1"/>
</dbReference>
<proteinExistence type="predicted"/>
<name>A0A090Y718_PAEMA</name>
<comment type="caution">
    <text evidence="5">The sequence shown here is derived from an EMBL/GenBank/DDBJ whole genome shotgun (WGS) entry which is preliminary data.</text>
</comment>
<dbReference type="Proteomes" id="UP000029278">
    <property type="component" value="Unassembled WGS sequence"/>
</dbReference>
<dbReference type="OrthoDB" id="5510758at2"/>
<dbReference type="PANTHER" id="PTHR13610:SF9">
    <property type="entry name" value="FI06469P"/>
    <property type="match status" value="1"/>
</dbReference>
<evidence type="ECO:0000313" key="5">
    <source>
        <dbReference type="EMBL" id="KFM94269.1"/>
    </source>
</evidence>
<protein>
    <submittedName>
        <fullName evidence="5">Methyltransferase small domain protein</fullName>
    </submittedName>
</protein>
<dbReference type="PATRIC" id="fig|44252.3.peg.5789"/>
<gene>
    <name evidence="5" type="ORF">DJ90_4697</name>
</gene>
<dbReference type="InterPro" id="IPR026170">
    <property type="entry name" value="FAM173A/B"/>
</dbReference>
<dbReference type="GeneID" id="77010873"/>
<feature type="transmembrane region" description="Helical" evidence="4">
    <location>
        <begin position="6"/>
        <end position="26"/>
    </location>
</feature>
<evidence type="ECO:0000313" key="6">
    <source>
        <dbReference type="Proteomes" id="UP000029278"/>
    </source>
</evidence>
<keyword evidence="3" id="KW-0949">S-adenosyl-L-methionine</keyword>
<evidence type="ECO:0000256" key="1">
    <source>
        <dbReference type="ARBA" id="ARBA00022603"/>
    </source>
</evidence>
<keyword evidence="4" id="KW-0472">Membrane</keyword>
<keyword evidence="2 5" id="KW-0808">Transferase</keyword>
<evidence type="ECO:0000256" key="3">
    <source>
        <dbReference type="ARBA" id="ARBA00022691"/>
    </source>
</evidence>
<dbReference type="CDD" id="cd02440">
    <property type="entry name" value="AdoMet_MTases"/>
    <property type="match status" value="1"/>
</dbReference>
<accession>A0A090Y718</accession>
<keyword evidence="4" id="KW-0812">Transmembrane</keyword>
<dbReference type="GO" id="GO:0032259">
    <property type="term" value="P:methylation"/>
    <property type="evidence" value="ECO:0007669"/>
    <property type="project" value="UniProtKB-KW"/>
</dbReference>
<sequence length="212" mass="23466">MTVPASSILSALLMLFVLLAMLSIVYKSWRNGISPMPASAEVRRAVAAELNRLTGAAGGRYPKGGRMPTDGRMPAGAEPASPDSAYSIVEAGSGWGTLALHLAKSRPDWRITGIENSLIPWTVSRLARRLSACGNTVFHRSDLYDYRYEHADAVICYLYPGAMKRLDPLLRRQLRAGARVVSICFALPGWQAEKIITCRDMYRTKIYVYKIE</sequence>
<evidence type="ECO:0000256" key="2">
    <source>
        <dbReference type="ARBA" id="ARBA00022679"/>
    </source>
</evidence>
<keyword evidence="6" id="KW-1185">Reference proteome</keyword>
<dbReference type="HOGENOM" id="CLU_068443_3_0_9"/>
<keyword evidence="1 5" id="KW-0489">Methyltransferase</keyword>
<dbReference type="InterPro" id="IPR029063">
    <property type="entry name" value="SAM-dependent_MTases_sf"/>
</dbReference>
<dbReference type="PANTHER" id="PTHR13610">
    <property type="entry name" value="METHYLTRANSFERASE DOMAIN-CONTAINING PROTEIN"/>
    <property type="match status" value="1"/>
</dbReference>
<organism evidence="5 6">
    <name type="scientific">Paenibacillus macerans</name>
    <name type="common">Bacillus macerans</name>
    <dbReference type="NCBI Taxonomy" id="44252"/>
    <lineage>
        <taxon>Bacteria</taxon>
        <taxon>Bacillati</taxon>
        <taxon>Bacillota</taxon>
        <taxon>Bacilli</taxon>
        <taxon>Bacillales</taxon>
        <taxon>Paenibacillaceae</taxon>
        <taxon>Paenibacillus</taxon>
    </lineage>
</organism>
<dbReference type="EMBL" id="JMQA01000048">
    <property type="protein sequence ID" value="KFM94269.1"/>
    <property type="molecule type" value="Genomic_DNA"/>
</dbReference>
<dbReference type="Gene3D" id="3.40.50.150">
    <property type="entry name" value="Vaccinia Virus protein VP39"/>
    <property type="match status" value="1"/>
</dbReference>
<dbReference type="RefSeq" id="WP_036618967.1">
    <property type="nucleotide sequence ID" value="NZ_BGMM01000004.1"/>
</dbReference>
<evidence type="ECO:0000256" key="4">
    <source>
        <dbReference type="SAM" id="Phobius"/>
    </source>
</evidence>
<dbReference type="AlphaFoldDB" id="A0A090Y718"/>
<keyword evidence="4" id="KW-1133">Transmembrane helix</keyword>
<dbReference type="STRING" id="44252.DJ90_4697"/>